<dbReference type="Gene3D" id="3.40.190.10">
    <property type="entry name" value="Periplasmic binding protein-like II"/>
    <property type="match status" value="1"/>
</dbReference>
<dbReference type="AlphaFoldDB" id="A0A2K2G3A7"/>
<comment type="similarity">
    <text evidence="2">Belongs to the bacterial solute-binding protein 5 family.</text>
</comment>
<evidence type="ECO:0000313" key="6">
    <source>
        <dbReference type="EMBL" id="PNU05523.1"/>
    </source>
</evidence>
<name>A0A2K2G3A7_9SPHN</name>
<evidence type="ECO:0000256" key="2">
    <source>
        <dbReference type="ARBA" id="ARBA00005695"/>
    </source>
</evidence>
<evidence type="ECO:0000256" key="3">
    <source>
        <dbReference type="ARBA" id="ARBA00022448"/>
    </source>
</evidence>
<keyword evidence="7" id="KW-1185">Reference proteome</keyword>
<sequence>MYDDDLNALSRRSVLGMGGVLAMLPLLEACGGASEGAGNTLVVAISIEPTTLTSAITSAGGGQLVSPKIFDGLLTYSADLKPEPGLAQAWNVSDDKRTLTLNLRPGVKWHDGKPFTSADVAYSALSIWSKYHSRGRMTFARLVAVDTPDPLTAVLRFSDPAPYALSALASFESQVVPRHVYEGRDVLSNPANNAPIGTGPFRFVEWQRGQFIRLERNRDYWDKGKPALDGVIFRVIGESAANAAALETGEIQFTNGIAPGDIARVSKLPDIVRDDRNFALPTAGMGLEFNLDVPKLRDVRVRRAVAHAIDPDFILKHILFGNGVIDRSPISSVYKDFHSEDVPLYPFDPERAKALLDEAGLKPDAKGARLSFTLDPTPSGERSIKLAEYIRSALARVGIRVELRSQDFATFVKRIYTDRDFEVALSGGQMGPDPVIGTQRFYWSKSFKPGVAFSNGAHYHNPALDRALEAAQVEPDIEKRRAYYAEFQRIAQTDLPRIPLYTTSGSIFSGRRLSRLPDTAEGFYGNFADLKFN</sequence>
<accession>A0A2K2G3A7</accession>
<dbReference type="PIRSF" id="PIRSF002741">
    <property type="entry name" value="MppA"/>
    <property type="match status" value="1"/>
</dbReference>
<organism evidence="6 7">
    <name type="scientific">Novosphingobium guangzhouense</name>
    <dbReference type="NCBI Taxonomy" id="1850347"/>
    <lineage>
        <taxon>Bacteria</taxon>
        <taxon>Pseudomonadati</taxon>
        <taxon>Pseudomonadota</taxon>
        <taxon>Alphaproteobacteria</taxon>
        <taxon>Sphingomonadales</taxon>
        <taxon>Sphingomonadaceae</taxon>
        <taxon>Novosphingobium</taxon>
    </lineage>
</organism>
<gene>
    <name evidence="6" type="ORF">A8V01_16225</name>
</gene>
<dbReference type="EMBL" id="LYMM01000025">
    <property type="protein sequence ID" value="PNU05523.1"/>
    <property type="molecule type" value="Genomic_DNA"/>
</dbReference>
<keyword evidence="4" id="KW-0732">Signal</keyword>
<dbReference type="SUPFAM" id="SSF53850">
    <property type="entry name" value="Periplasmic binding protein-like II"/>
    <property type="match status" value="1"/>
</dbReference>
<dbReference type="Proteomes" id="UP000236327">
    <property type="component" value="Unassembled WGS sequence"/>
</dbReference>
<dbReference type="RefSeq" id="WP_170065868.1">
    <property type="nucleotide sequence ID" value="NZ_LYMM01000025.1"/>
</dbReference>
<dbReference type="InterPro" id="IPR030678">
    <property type="entry name" value="Peptide/Ni-bd"/>
</dbReference>
<reference evidence="6 7" key="1">
    <citation type="submission" date="2016-05" db="EMBL/GenBank/DDBJ databases">
        <title>Complete genome sequence of Novosphingobium guangzhouense SA925(T).</title>
        <authorList>
            <person name="Sha S."/>
        </authorList>
    </citation>
    <scope>NUCLEOTIDE SEQUENCE [LARGE SCALE GENOMIC DNA]</scope>
    <source>
        <strain evidence="6 7">SA925</strain>
    </source>
</reference>
<dbReference type="CDD" id="cd08517">
    <property type="entry name" value="PBP2_NikA_DppA_OppA_like_13"/>
    <property type="match status" value="1"/>
</dbReference>
<comment type="caution">
    <text evidence="6">The sequence shown here is derived from an EMBL/GenBank/DDBJ whole genome shotgun (WGS) entry which is preliminary data.</text>
</comment>
<feature type="domain" description="Solute-binding protein family 5" evidence="5">
    <location>
        <begin position="81"/>
        <end position="435"/>
    </location>
</feature>
<dbReference type="GO" id="GO:0015833">
    <property type="term" value="P:peptide transport"/>
    <property type="evidence" value="ECO:0007669"/>
    <property type="project" value="TreeGrafter"/>
</dbReference>
<evidence type="ECO:0000259" key="5">
    <source>
        <dbReference type="Pfam" id="PF00496"/>
    </source>
</evidence>
<proteinExistence type="inferred from homology"/>
<keyword evidence="3" id="KW-0813">Transport</keyword>
<dbReference type="PANTHER" id="PTHR30290:SF9">
    <property type="entry name" value="OLIGOPEPTIDE-BINDING PROTEIN APPA"/>
    <property type="match status" value="1"/>
</dbReference>
<protein>
    <recommendedName>
        <fullName evidence="5">Solute-binding protein family 5 domain-containing protein</fullName>
    </recommendedName>
</protein>
<dbReference type="GO" id="GO:1904680">
    <property type="term" value="F:peptide transmembrane transporter activity"/>
    <property type="evidence" value="ECO:0007669"/>
    <property type="project" value="TreeGrafter"/>
</dbReference>
<evidence type="ECO:0000256" key="1">
    <source>
        <dbReference type="ARBA" id="ARBA00004418"/>
    </source>
</evidence>
<dbReference type="GO" id="GO:0030288">
    <property type="term" value="C:outer membrane-bounded periplasmic space"/>
    <property type="evidence" value="ECO:0007669"/>
    <property type="project" value="UniProtKB-ARBA"/>
</dbReference>
<evidence type="ECO:0000313" key="7">
    <source>
        <dbReference type="Proteomes" id="UP000236327"/>
    </source>
</evidence>
<dbReference type="Gene3D" id="3.10.105.10">
    <property type="entry name" value="Dipeptide-binding Protein, Domain 3"/>
    <property type="match status" value="1"/>
</dbReference>
<evidence type="ECO:0000256" key="4">
    <source>
        <dbReference type="ARBA" id="ARBA00022729"/>
    </source>
</evidence>
<dbReference type="InterPro" id="IPR000914">
    <property type="entry name" value="SBP_5_dom"/>
</dbReference>
<dbReference type="Pfam" id="PF00496">
    <property type="entry name" value="SBP_bac_5"/>
    <property type="match status" value="1"/>
</dbReference>
<dbReference type="GO" id="GO:0043190">
    <property type="term" value="C:ATP-binding cassette (ABC) transporter complex"/>
    <property type="evidence" value="ECO:0007669"/>
    <property type="project" value="InterPro"/>
</dbReference>
<dbReference type="PANTHER" id="PTHR30290">
    <property type="entry name" value="PERIPLASMIC BINDING COMPONENT OF ABC TRANSPORTER"/>
    <property type="match status" value="1"/>
</dbReference>
<dbReference type="InterPro" id="IPR039424">
    <property type="entry name" value="SBP_5"/>
</dbReference>
<comment type="subcellular location">
    <subcellularLocation>
        <location evidence="1">Periplasm</location>
    </subcellularLocation>
</comment>